<organism evidence="4 5">
    <name type="scientific">Pacificispira spongiicola</name>
    <dbReference type="NCBI Taxonomy" id="2729598"/>
    <lineage>
        <taxon>Bacteria</taxon>
        <taxon>Pseudomonadati</taxon>
        <taxon>Pseudomonadota</taxon>
        <taxon>Alphaproteobacteria</taxon>
        <taxon>Rhodospirillales</taxon>
        <taxon>Rhodospirillaceae</taxon>
        <taxon>Pacificispira</taxon>
    </lineage>
</organism>
<keyword evidence="2" id="KW-0472">Membrane</keyword>
<feature type="transmembrane region" description="Helical" evidence="2">
    <location>
        <begin position="12"/>
        <end position="34"/>
    </location>
</feature>
<dbReference type="PANTHER" id="PTHR30441:SF4">
    <property type="entry name" value="PROTEIN ASMA"/>
    <property type="match status" value="1"/>
</dbReference>
<gene>
    <name evidence="4" type="ORF">HH303_08875</name>
</gene>
<dbReference type="InterPro" id="IPR025263">
    <property type="entry name" value="YhdP_central"/>
</dbReference>
<dbReference type="Proteomes" id="UP000539372">
    <property type="component" value="Unassembled WGS sequence"/>
</dbReference>
<dbReference type="InterPro" id="IPR052894">
    <property type="entry name" value="AsmA-related"/>
</dbReference>
<sequence>MTQTKKRILRTAMELGIGLIVGFVLLVMIGVYLLSRGPISLSALTPTLEESLNPEGSPFKVTVGDTRLVWGGWDRAIDVVAADVRIAKGSAPPLAVLPEVSVGLSFKALLQGKARLAAVEVLHPTIALLRFRDGRLSVAIDEFDDDETISAQDQTDTTWLELPKSDQPGVIPPAILDYLIGRQEIQGVFSDVKRFSVIGADVRIFDFSVGESLNLTDAGFFANRSEDGMNGTFTGRLETTGRETTVGATLTVDKSEERIAASIGIGELDTELLARYIPALSDFLPNLSVSGSADTVFDFNGEPLKADAELRSAAGSVSVTAVPGTAFPEMSLEAVLDGLDIAQWLGGLKGAEAVLDYAPRTALSGTTSVRIDSDGRIASLSAALHGDDTGTITLKTVPQANGDTKLRLVISELRPGQVAQTSPALGDLESVTVPVSGTASITLSPDWQPIAADLVLDLGAGTVAFGEQTLPPVARGRMEATYRADTSTVDLQGLSLDFDGTVVSASGMASLADNTAAIAVDASVTNLPMNRLSEFWLPGLAPNPREWVLENIPEADVHEATIAIRAGLPSLDPDAMILDALSGTIRFDNAEVHYLRPMAPATGVSGLATFGPSDFNIDILSGGLDDASVDGGRIEISNIGGDVERIAISIDVDTPLLTALELLDTEPRRYISKIGLDPKGVSGRAKATVRFDFPLLLDLTGDLIQYESDAILTNVSAPRDDLKGVVTSDKMALTLRTGSLKLDGPIEIDGVPVRTTWLEDFSDGADIVRRFDVQARAAVKELKRFDLDITEFANGPADVDLVYTVAANGSQRFELKSDLTDTDLTVGPIGFEKPAGTASKLAMRVDINPKGDLRFSNVVLDGGRDHLLKGNVSGTAGFDTVTTAAIDVARFGLTDLSGSVQRQAQTGTYKIDLWGKRLDAAPFLHDDDDQPPLTPEAAVEEDEKTDPKLRIRAQFDEIVDGPDRRVLAPSLAIDMDGTELLMFQMRGDLGDDRHLDIDYHPTPTGGRELSVVADDTGLALAAADVTGRLEGGVLEIMGSSPSPDAPLTGTVSLRDFTVREAPRLTKILQVISVTGILNAMTNDGLSFSNLKADFSLNDDLLEITDASARGSSMGITARGNINRKTDIIDLTGDVAISDIFSKTIGQLPGIDLLFGDGLIGATYTLKGDVDDPTVSVNPLSIIAPGFLRKVFEAPLEGDVSPAPIPTRREDDN</sequence>
<dbReference type="PANTHER" id="PTHR30441">
    <property type="entry name" value="DUF748 DOMAIN-CONTAINING PROTEIN"/>
    <property type="match status" value="1"/>
</dbReference>
<dbReference type="AlphaFoldDB" id="A0A7Y0DZR8"/>
<dbReference type="GO" id="GO:0005886">
    <property type="term" value="C:plasma membrane"/>
    <property type="evidence" value="ECO:0007669"/>
    <property type="project" value="TreeGrafter"/>
</dbReference>
<keyword evidence="5" id="KW-1185">Reference proteome</keyword>
<dbReference type="EMBL" id="JABBNT010000002">
    <property type="protein sequence ID" value="NMM44592.1"/>
    <property type="molecule type" value="Genomic_DNA"/>
</dbReference>
<accession>A0A7Y0DZR8</accession>
<evidence type="ECO:0000313" key="5">
    <source>
        <dbReference type="Proteomes" id="UP000539372"/>
    </source>
</evidence>
<evidence type="ECO:0000256" key="2">
    <source>
        <dbReference type="SAM" id="Phobius"/>
    </source>
</evidence>
<evidence type="ECO:0000256" key="1">
    <source>
        <dbReference type="SAM" id="MobiDB-lite"/>
    </source>
</evidence>
<comment type="caution">
    <text evidence="4">The sequence shown here is derived from an EMBL/GenBank/DDBJ whole genome shotgun (WGS) entry which is preliminary data.</text>
</comment>
<reference evidence="4 5" key="1">
    <citation type="submission" date="2020-04" db="EMBL/GenBank/DDBJ databases">
        <title>Rhodospirillaceae bacterium KN72 isolated from deep sea.</title>
        <authorList>
            <person name="Zhang D.-C."/>
        </authorList>
    </citation>
    <scope>NUCLEOTIDE SEQUENCE [LARGE SCALE GENOMIC DNA]</scope>
    <source>
        <strain evidence="4 5">KN72</strain>
    </source>
</reference>
<feature type="region of interest" description="Disordered" evidence="1">
    <location>
        <begin position="924"/>
        <end position="945"/>
    </location>
</feature>
<protein>
    <recommendedName>
        <fullName evidence="3">YhdP central domain-containing protein</fullName>
    </recommendedName>
</protein>
<keyword evidence="2" id="KW-1133">Transmembrane helix</keyword>
<evidence type="ECO:0000313" key="4">
    <source>
        <dbReference type="EMBL" id="NMM44592.1"/>
    </source>
</evidence>
<dbReference type="GO" id="GO:0090313">
    <property type="term" value="P:regulation of protein targeting to membrane"/>
    <property type="evidence" value="ECO:0007669"/>
    <property type="project" value="TreeGrafter"/>
</dbReference>
<dbReference type="RefSeq" id="WP_169624897.1">
    <property type="nucleotide sequence ID" value="NZ_JABBNT010000002.1"/>
</dbReference>
<proteinExistence type="predicted"/>
<feature type="domain" description="YhdP central" evidence="3">
    <location>
        <begin position="472"/>
        <end position="853"/>
    </location>
</feature>
<keyword evidence="2" id="KW-0812">Transmembrane</keyword>
<name>A0A7Y0DZR8_9PROT</name>
<evidence type="ECO:0000259" key="3">
    <source>
        <dbReference type="Pfam" id="PF13116"/>
    </source>
</evidence>
<dbReference type="Pfam" id="PF13116">
    <property type="entry name" value="YhdP"/>
    <property type="match status" value="1"/>
</dbReference>